<organism evidence="4 5">
    <name type="scientific">Sinanaerobacter chloroacetimidivorans</name>
    <dbReference type="NCBI Taxonomy" id="2818044"/>
    <lineage>
        <taxon>Bacteria</taxon>
        <taxon>Bacillati</taxon>
        <taxon>Bacillota</taxon>
        <taxon>Clostridia</taxon>
        <taxon>Peptostreptococcales</taxon>
        <taxon>Anaerovoracaceae</taxon>
        <taxon>Sinanaerobacter</taxon>
    </lineage>
</organism>
<keyword evidence="1 4" id="KW-0378">Hydrolase</keyword>
<keyword evidence="5" id="KW-1185">Reference proteome</keyword>
<evidence type="ECO:0000256" key="1">
    <source>
        <dbReference type="ARBA" id="ARBA00022801"/>
    </source>
</evidence>
<dbReference type="EMBL" id="JAGSND010000001">
    <property type="protein sequence ID" value="MBR0596557.1"/>
    <property type="molecule type" value="Genomic_DNA"/>
</dbReference>
<dbReference type="CDD" id="cd02651">
    <property type="entry name" value="nuc_hydro_IU_UC_XIUA"/>
    <property type="match status" value="1"/>
</dbReference>
<reference evidence="4" key="1">
    <citation type="submission" date="2021-04" db="EMBL/GenBank/DDBJ databases">
        <title>Sinoanaerobacter chloroacetimidivorans sp. nov., an obligate anaerobic bacterium isolated from anaerobic sludge.</title>
        <authorList>
            <person name="Bao Y."/>
        </authorList>
    </citation>
    <scope>NUCLEOTIDE SEQUENCE</scope>
    <source>
        <strain evidence="4">BAD-6</strain>
    </source>
</reference>
<dbReference type="InterPro" id="IPR023186">
    <property type="entry name" value="IUNH"/>
</dbReference>
<dbReference type="GO" id="GO:0045437">
    <property type="term" value="F:uridine nucleosidase activity"/>
    <property type="evidence" value="ECO:0007669"/>
    <property type="project" value="UniProtKB-ARBA"/>
</dbReference>
<gene>
    <name evidence="4" type="ORF">KCX82_01590</name>
</gene>
<dbReference type="PROSITE" id="PS01247">
    <property type="entry name" value="IUNH"/>
    <property type="match status" value="1"/>
</dbReference>
<dbReference type="GO" id="GO:0006152">
    <property type="term" value="P:purine nucleoside catabolic process"/>
    <property type="evidence" value="ECO:0007669"/>
    <property type="project" value="TreeGrafter"/>
</dbReference>
<dbReference type="PANTHER" id="PTHR12304:SF4">
    <property type="entry name" value="URIDINE NUCLEOSIDASE"/>
    <property type="match status" value="1"/>
</dbReference>
<dbReference type="Pfam" id="PF01156">
    <property type="entry name" value="IU_nuc_hydro"/>
    <property type="match status" value="1"/>
</dbReference>
<accession>A0A8J8B075</accession>
<name>A0A8J8B075_9FIRM</name>
<dbReference type="GO" id="GO:0005829">
    <property type="term" value="C:cytosol"/>
    <property type="evidence" value="ECO:0007669"/>
    <property type="project" value="TreeGrafter"/>
</dbReference>
<comment type="caution">
    <text evidence="4">The sequence shown here is derived from an EMBL/GenBank/DDBJ whole genome shotgun (WGS) entry which is preliminary data.</text>
</comment>
<dbReference type="AlphaFoldDB" id="A0A8J8B075"/>
<feature type="domain" description="Inosine/uridine-preferring nucleoside hydrolase" evidence="3">
    <location>
        <begin position="4"/>
        <end position="301"/>
    </location>
</feature>
<sequence>MKKVIIDCDPGHDDAIALLLAAKAEDIELIGVTTVAGNSELHNTTRNARKILDYAGYTNIDVHAGCDRPMMRDLFRLTGAIIHGEDGLGGPSIPAPTTPIKEEHAVDYLIRTLRSSQESIILIVTGPMTNIAVALQKAPDIKDKIDKIIMMGGAVIEPGNITSAAEFNIFVDPEAAKIVINSGCELYLVSLDVSMKAVFFEEDIEKLRAQGDKISTIVASLLDFFADTHVKHFGFKACPIHDALCVGYLIDESLLEFKKTFVDISLHDPLTLGETVADLWEITGNQPNCHIALKVDREKFVSMICDHMKIDCR</sequence>
<dbReference type="SUPFAM" id="SSF53590">
    <property type="entry name" value="Nucleoside hydrolase"/>
    <property type="match status" value="1"/>
</dbReference>
<protein>
    <submittedName>
        <fullName evidence="4">Nucleoside hydrolase</fullName>
    </submittedName>
</protein>
<dbReference type="Proteomes" id="UP000675664">
    <property type="component" value="Unassembled WGS sequence"/>
</dbReference>
<keyword evidence="2" id="KW-0326">Glycosidase</keyword>
<dbReference type="InterPro" id="IPR001910">
    <property type="entry name" value="Inosine/uridine_hydrolase_dom"/>
</dbReference>
<evidence type="ECO:0000256" key="2">
    <source>
        <dbReference type="ARBA" id="ARBA00023295"/>
    </source>
</evidence>
<evidence type="ECO:0000313" key="5">
    <source>
        <dbReference type="Proteomes" id="UP000675664"/>
    </source>
</evidence>
<dbReference type="Gene3D" id="3.90.245.10">
    <property type="entry name" value="Ribonucleoside hydrolase-like"/>
    <property type="match status" value="1"/>
</dbReference>
<reference evidence="4" key="2">
    <citation type="submission" date="2021-04" db="EMBL/GenBank/DDBJ databases">
        <authorList>
            <person name="Liu J."/>
        </authorList>
    </citation>
    <scope>NUCLEOTIDE SEQUENCE</scope>
    <source>
        <strain evidence="4">BAD-6</strain>
    </source>
</reference>
<dbReference type="InterPro" id="IPR036452">
    <property type="entry name" value="Ribo_hydro-like"/>
</dbReference>
<dbReference type="GO" id="GO:0008477">
    <property type="term" value="F:purine nucleosidase activity"/>
    <property type="evidence" value="ECO:0007669"/>
    <property type="project" value="TreeGrafter"/>
</dbReference>
<evidence type="ECO:0000259" key="3">
    <source>
        <dbReference type="Pfam" id="PF01156"/>
    </source>
</evidence>
<dbReference type="PANTHER" id="PTHR12304">
    <property type="entry name" value="INOSINE-URIDINE PREFERRING NUCLEOSIDE HYDROLASE"/>
    <property type="match status" value="1"/>
</dbReference>
<evidence type="ECO:0000313" key="4">
    <source>
        <dbReference type="EMBL" id="MBR0596557.1"/>
    </source>
</evidence>
<proteinExistence type="predicted"/>
<dbReference type="RefSeq" id="WP_227016682.1">
    <property type="nucleotide sequence ID" value="NZ_JAGSND010000001.1"/>
</dbReference>
<dbReference type="InterPro" id="IPR015910">
    <property type="entry name" value="I/U_nuclsd_hydro_CS"/>
</dbReference>